<accession>A0A5C1A676</accession>
<evidence type="ECO:0000256" key="9">
    <source>
        <dbReference type="RuleBase" id="RU004175"/>
    </source>
</evidence>
<dbReference type="NCBIfam" id="TIGR00069">
    <property type="entry name" value="hisD"/>
    <property type="match status" value="1"/>
</dbReference>
<feature type="binding site" evidence="7">
    <location>
        <position position="437"/>
    </location>
    <ligand>
        <name>substrate</name>
    </ligand>
</feature>
<organism evidence="11 12">
    <name type="scientific">Limnoglobus roseus</name>
    <dbReference type="NCBI Taxonomy" id="2598579"/>
    <lineage>
        <taxon>Bacteria</taxon>
        <taxon>Pseudomonadati</taxon>
        <taxon>Planctomycetota</taxon>
        <taxon>Planctomycetia</taxon>
        <taxon>Gemmatales</taxon>
        <taxon>Gemmataceae</taxon>
        <taxon>Limnoglobus</taxon>
    </lineage>
</organism>
<evidence type="ECO:0000256" key="1">
    <source>
        <dbReference type="ARBA" id="ARBA00010178"/>
    </source>
</evidence>
<gene>
    <name evidence="11" type="ORF">PX52LOC_01070</name>
</gene>
<proteinExistence type="inferred from homology"/>
<dbReference type="Proteomes" id="UP000324974">
    <property type="component" value="Chromosome"/>
</dbReference>
<feature type="binding site" evidence="7">
    <location>
        <position position="383"/>
    </location>
    <ligand>
        <name>substrate</name>
    </ligand>
</feature>
<evidence type="ECO:0000313" key="12">
    <source>
        <dbReference type="Proteomes" id="UP000324974"/>
    </source>
</evidence>
<feature type="region of interest" description="Disordered" evidence="10">
    <location>
        <begin position="444"/>
        <end position="477"/>
    </location>
</feature>
<dbReference type="GO" id="GO:0051287">
    <property type="term" value="F:NAD binding"/>
    <property type="evidence" value="ECO:0007669"/>
    <property type="project" value="InterPro"/>
</dbReference>
<feature type="binding site" evidence="7">
    <location>
        <position position="282"/>
    </location>
    <ligand>
        <name>substrate</name>
    </ligand>
</feature>
<dbReference type="PROSITE" id="PS00611">
    <property type="entry name" value="HISOL_DEHYDROGENASE"/>
    <property type="match status" value="1"/>
</dbReference>
<keyword evidence="12" id="KW-1185">Reference proteome</keyword>
<dbReference type="PRINTS" id="PR00083">
    <property type="entry name" value="HOLDHDRGNASE"/>
</dbReference>
<evidence type="ECO:0000256" key="10">
    <source>
        <dbReference type="SAM" id="MobiDB-lite"/>
    </source>
</evidence>
<evidence type="ECO:0000256" key="2">
    <source>
        <dbReference type="ARBA" id="ARBA00022723"/>
    </source>
</evidence>
<feature type="binding site" evidence="8">
    <location>
        <position position="383"/>
    </location>
    <ligand>
        <name>Zn(2+)</name>
        <dbReference type="ChEBI" id="CHEBI:29105"/>
    </ligand>
</feature>
<evidence type="ECO:0000313" key="11">
    <source>
        <dbReference type="EMBL" id="QEL14200.1"/>
    </source>
</evidence>
<dbReference type="Gene3D" id="1.20.5.1300">
    <property type="match status" value="1"/>
</dbReference>
<dbReference type="AlphaFoldDB" id="A0A5C1A676"/>
<dbReference type="FunFam" id="3.40.50.1980:FF:000001">
    <property type="entry name" value="Histidinol dehydrogenase"/>
    <property type="match status" value="1"/>
</dbReference>
<sequence length="477" mass="51247">MGSLKIRRIDLTANNASTQLAKLRDQFRPESEVVSAQAKKLTQAVFGQHLTPVQAVERICNDVRSKGLPAVFQYTESFDKVKLKPDAFRVKKEEMAAAHAAAAPEFLEVVRRIRYNIDSFQHGLLHQDAELRVSGQHEVTLRYRPLNRVGVYCPGGAAAYPSTLLMTVCPAKAAGVNQIIVCLPPKDTGAYNKDMLAVCYELEVDEVYRVGGAQAVAAMAYGVDGMKPVEMIVGPGSQFVALAKKHVFGQVAIDCIAGPSEIVVAADDSAHPHYVALDLLAQAEHSPGVPILVTWYEPLLDEVEAALVKRMAKLSRADLAKDSLERYGAFVLAPDKQGAIDCVNTLAPEHLHIQTRDPDGFAESVQSAGAIFLGPFTPVALGDYAAGPSHVLPTGGTARFSSGLTANDFRKRTSILRFTRNGLKDIAEDVIYIAKKEGLTAHAASVEQRANDNGPAARPKPKPDKVLAAAGAGPAKK</sequence>
<dbReference type="CDD" id="cd06572">
    <property type="entry name" value="Histidinol_dh"/>
    <property type="match status" value="1"/>
</dbReference>
<dbReference type="PANTHER" id="PTHR21256:SF2">
    <property type="entry name" value="HISTIDINE BIOSYNTHESIS TRIFUNCTIONAL PROTEIN"/>
    <property type="match status" value="1"/>
</dbReference>
<dbReference type="PIRSF" id="PIRSF000099">
    <property type="entry name" value="Histidinol_dh"/>
    <property type="match status" value="1"/>
</dbReference>
<dbReference type="GO" id="GO:0005829">
    <property type="term" value="C:cytosol"/>
    <property type="evidence" value="ECO:0007669"/>
    <property type="project" value="TreeGrafter"/>
</dbReference>
<feature type="binding site" evidence="8">
    <location>
        <position position="285"/>
    </location>
    <ligand>
        <name>Zn(2+)</name>
        <dbReference type="ChEBI" id="CHEBI:29105"/>
    </ligand>
</feature>
<feature type="active site" description="Proton acceptor" evidence="6">
    <location>
        <position position="350"/>
    </location>
</feature>
<feature type="binding site" evidence="8">
    <location>
        <position position="282"/>
    </location>
    <ligand>
        <name>Zn(2+)</name>
        <dbReference type="ChEBI" id="CHEBI:29105"/>
    </ligand>
</feature>
<feature type="active site" description="Proton acceptor" evidence="6">
    <location>
        <position position="349"/>
    </location>
</feature>
<evidence type="ECO:0000256" key="7">
    <source>
        <dbReference type="PIRSR" id="PIRSR000099-3"/>
    </source>
</evidence>
<dbReference type="EMBL" id="CP042425">
    <property type="protein sequence ID" value="QEL14200.1"/>
    <property type="molecule type" value="Genomic_DNA"/>
</dbReference>
<dbReference type="Pfam" id="PF00815">
    <property type="entry name" value="Histidinol_dh"/>
    <property type="match status" value="1"/>
</dbReference>
<feature type="binding site" evidence="8">
    <location>
        <position position="442"/>
    </location>
    <ligand>
        <name>Zn(2+)</name>
        <dbReference type="ChEBI" id="CHEBI:29105"/>
    </ligand>
</feature>
<feature type="binding site" evidence="7">
    <location>
        <position position="350"/>
    </location>
    <ligand>
        <name>substrate</name>
    </ligand>
</feature>
<keyword evidence="4 5" id="KW-0560">Oxidoreductase</keyword>
<keyword evidence="2 8" id="KW-0479">Metal-binding</keyword>
<dbReference type="InterPro" id="IPR016161">
    <property type="entry name" value="Ald_DH/histidinol_DH"/>
</dbReference>
<evidence type="ECO:0000256" key="6">
    <source>
        <dbReference type="PIRSR" id="PIRSR000099-1"/>
    </source>
</evidence>
<keyword evidence="3 8" id="KW-0862">Zinc</keyword>
<dbReference type="KEGG" id="lrs:PX52LOC_01070"/>
<dbReference type="OrthoDB" id="9805269at2"/>
<dbReference type="GO" id="GO:0004399">
    <property type="term" value="F:histidinol dehydrogenase activity"/>
    <property type="evidence" value="ECO:0007669"/>
    <property type="project" value="InterPro"/>
</dbReference>
<protein>
    <submittedName>
        <fullName evidence="11">Histidinol dehydrogenase</fullName>
    </submittedName>
</protein>
<dbReference type="Gene3D" id="3.40.50.1980">
    <property type="entry name" value="Nitrogenase molybdenum iron protein domain"/>
    <property type="match status" value="2"/>
</dbReference>
<evidence type="ECO:0000256" key="4">
    <source>
        <dbReference type="ARBA" id="ARBA00023002"/>
    </source>
</evidence>
<dbReference type="InterPro" id="IPR012131">
    <property type="entry name" value="Hstdl_DH"/>
</dbReference>
<dbReference type="PANTHER" id="PTHR21256">
    <property type="entry name" value="HISTIDINOL DEHYDROGENASE HDH"/>
    <property type="match status" value="1"/>
</dbReference>
<dbReference type="RefSeq" id="WP_149109111.1">
    <property type="nucleotide sequence ID" value="NZ_CP042425.1"/>
</dbReference>
<evidence type="ECO:0000256" key="3">
    <source>
        <dbReference type="ARBA" id="ARBA00022833"/>
    </source>
</evidence>
<dbReference type="SUPFAM" id="SSF53720">
    <property type="entry name" value="ALDH-like"/>
    <property type="match status" value="1"/>
</dbReference>
<evidence type="ECO:0000256" key="5">
    <source>
        <dbReference type="PIRNR" id="PIRNR000099"/>
    </source>
</evidence>
<comment type="cofactor">
    <cofactor evidence="8">
        <name>Zn(2+)</name>
        <dbReference type="ChEBI" id="CHEBI:29105"/>
    </cofactor>
    <text evidence="8">Binds 1 zinc ion per subunit.</text>
</comment>
<feature type="binding site" evidence="7">
    <location>
        <position position="442"/>
    </location>
    <ligand>
        <name>substrate</name>
    </ligand>
</feature>
<feature type="binding site" evidence="7">
    <location>
        <position position="285"/>
    </location>
    <ligand>
        <name>substrate</name>
    </ligand>
</feature>
<comment type="similarity">
    <text evidence="1 5 9">Belongs to the histidinol dehydrogenase family.</text>
</comment>
<name>A0A5C1A676_9BACT</name>
<dbReference type="InterPro" id="IPR022695">
    <property type="entry name" value="Histidinol_DH_monofunct"/>
</dbReference>
<dbReference type="GO" id="GO:0046872">
    <property type="term" value="F:metal ion binding"/>
    <property type="evidence" value="ECO:0007669"/>
    <property type="project" value="UniProtKB-KW"/>
</dbReference>
<dbReference type="GO" id="GO:0000105">
    <property type="term" value="P:L-histidine biosynthetic process"/>
    <property type="evidence" value="ECO:0007669"/>
    <property type="project" value="InterPro"/>
</dbReference>
<evidence type="ECO:0000256" key="8">
    <source>
        <dbReference type="PIRSR" id="PIRSR000099-4"/>
    </source>
</evidence>
<feature type="binding site" evidence="7">
    <location>
        <position position="260"/>
    </location>
    <ligand>
        <name>substrate</name>
    </ligand>
</feature>
<reference evidence="12" key="1">
    <citation type="submission" date="2019-08" db="EMBL/GenBank/DDBJ databases">
        <title>Limnoglobus roseus gen. nov., sp. nov., a novel freshwater planctomycete with a giant genome from the family Gemmataceae.</title>
        <authorList>
            <person name="Kulichevskaya I.S."/>
            <person name="Naumoff D.G."/>
            <person name="Miroshnikov K."/>
            <person name="Ivanova A."/>
            <person name="Philippov D.A."/>
            <person name="Hakobyan A."/>
            <person name="Rijpstra I.C."/>
            <person name="Sinninghe Damste J.S."/>
            <person name="Liesack W."/>
            <person name="Dedysh S.N."/>
        </authorList>
    </citation>
    <scope>NUCLEOTIDE SEQUENCE [LARGE SCALE GENOMIC DNA]</scope>
    <source>
        <strain evidence="12">PX52</strain>
    </source>
</reference>
<dbReference type="InterPro" id="IPR001692">
    <property type="entry name" value="Histidinol_DH_CS"/>
</dbReference>